<dbReference type="AlphaFoldDB" id="A0A0F9LLL5"/>
<proteinExistence type="predicted"/>
<keyword evidence="1" id="KW-0812">Transmembrane</keyword>
<protein>
    <submittedName>
        <fullName evidence="2">Uncharacterized protein</fullName>
    </submittedName>
</protein>
<gene>
    <name evidence="2" type="ORF">LCGC14_1566000</name>
</gene>
<sequence>MMGLSEIRHAMYIYNTILEDGNCFLLLIYLQLLIFRLSKTSLHNAGTYRKKQIHPFFYLLYVCKVSILFKTKTCTIHNPFSSTSPNVFASLRMSSALLTRTITRFSGSISPSIARLTSSLDTAFIFSRYFSK</sequence>
<keyword evidence="1" id="KW-0472">Membrane</keyword>
<evidence type="ECO:0000313" key="2">
    <source>
        <dbReference type="EMBL" id="KKM31912.1"/>
    </source>
</evidence>
<reference evidence="2" key="1">
    <citation type="journal article" date="2015" name="Nature">
        <title>Complex archaea that bridge the gap between prokaryotes and eukaryotes.</title>
        <authorList>
            <person name="Spang A."/>
            <person name="Saw J.H."/>
            <person name="Jorgensen S.L."/>
            <person name="Zaremba-Niedzwiedzka K."/>
            <person name="Martijn J."/>
            <person name="Lind A.E."/>
            <person name="van Eijk R."/>
            <person name="Schleper C."/>
            <person name="Guy L."/>
            <person name="Ettema T.J."/>
        </authorList>
    </citation>
    <scope>NUCLEOTIDE SEQUENCE</scope>
</reference>
<evidence type="ECO:0000256" key="1">
    <source>
        <dbReference type="SAM" id="Phobius"/>
    </source>
</evidence>
<keyword evidence="1" id="KW-1133">Transmembrane helix</keyword>
<accession>A0A0F9LLL5</accession>
<comment type="caution">
    <text evidence="2">The sequence shown here is derived from an EMBL/GenBank/DDBJ whole genome shotgun (WGS) entry which is preliminary data.</text>
</comment>
<feature type="transmembrane region" description="Helical" evidence="1">
    <location>
        <begin position="12"/>
        <end position="32"/>
    </location>
</feature>
<name>A0A0F9LLL5_9ZZZZ</name>
<dbReference type="EMBL" id="LAZR01012152">
    <property type="protein sequence ID" value="KKM31912.1"/>
    <property type="molecule type" value="Genomic_DNA"/>
</dbReference>
<organism evidence="2">
    <name type="scientific">marine sediment metagenome</name>
    <dbReference type="NCBI Taxonomy" id="412755"/>
    <lineage>
        <taxon>unclassified sequences</taxon>
        <taxon>metagenomes</taxon>
        <taxon>ecological metagenomes</taxon>
    </lineage>
</organism>